<feature type="binding site" evidence="13">
    <location>
        <position position="293"/>
    </location>
    <ligand>
        <name>Zn(2+)</name>
        <dbReference type="ChEBI" id="CHEBI:29105"/>
    </ligand>
</feature>
<evidence type="ECO:0000256" key="13">
    <source>
        <dbReference type="PROSITE-ProRule" id="PRU00236"/>
    </source>
</evidence>
<feature type="compositionally biased region" description="Low complexity" evidence="14">
    <location>
        <begin position="8"/>
        <end position="17"/>
    </location>
</feature>
<dbReference type="GO" id="GO:0070403">
    <property type="term" value="F:NAD+ binding"/>
    <property type="evidence" value="ECO:0007669"/>
    <property type="project" value="InterPro"/>
</dbReference>
<evidence type="ECO:0000256" key="2">
    <source>
        <dbReference type="ARBA" id="ARBA00004123"/>
    </source>
</evidence>
<comment type="cofactor">
    <cofactor evidence="1">
        <name>Zn(2+)</name>
        <dbReference type="ChEBI" id="CHEBI:29105"/>
    </cofactor>
</comment>
<feature type="binding site" evidence="13">
    <location>
        <position position="266"/>
    </location>
    <ligand>
        <name>Zn(2+)</name>
        <dbReference type="ChEBI" id="CHEBI:29105"/>
    </ligand>
</feature>
<feature type="binding site" evidence="13">
    <location>
        <position position="290"/>
    </location>
    <ligand>
        <name>Zn(2+)</name>
        <dbReference type="ChEBI" id="CHEBI:29105"/>
    </ligand>
</feature>
<feature type="compositionally biased region" description="Acidic residues" evidence="14">
    <location>
        <begin position="36"/>
        <end position="45"/>
    </location>
</feature>
<evidence type="ECO:0000256" key="9">
    <source>
        <dbReference type="ARBA" id="ARBA00023015"/>
    </source>
</evidence>
<feature type="compositionally biased region" description="Acidic residues" evidence="14">
    <location>
        <begin position="557"/>
        <end position="571"/>
    </location>
</feature>
<feature type="compositionally biased region" description="Acidic residues" evidence="14">
    <location>
        <begin position="324"/>
        <end position="334"/>
    </location>
</feature>
<feature type="domain" description="Deacetylase sirtuin-type" evidence="15">
    <location>
        <begin position="129"/>
        <end position="436"/>
    </location>
</feature>
<keyword evidence="7 13" id="KW-0479">Metal-binding</keyword>
<dbReference type="InterPro" id="IPR026591">
    <property type="entry name" value="Sirtuin_cat_small_dom_sf"/>
</dbReference>
<protein>
    <submittedName>
        <fullName evidence="16">DHS-like NAD/FAD-binding domain-containing protein</fullName>
    </submittedName>
</protein>
<feature type="binding site" evidence="13">
    <location>
        <position position="269"/>
    </location>
    <ligand>
        <name>Zn(2+)</name>
        <dbReference type="ChEBI" id="CHEBI:29105"/>
    </ligand>
</feature>
<feature type="region of interest" description="Disordered" evidence="14">
    <location>
        <begin position="464"/>
        <end position="501"/>
    </location>
</feature>
<evidence type="ECO:0000256" key="6">
    <source>
        <dbReference type="ARBA" id="ARBA00022679"/>
    </source>
</evidence>
<keyword evidence="11" id="KW-0804">Transcription</keyword>
<dbReference type="InterPro" id="IPR026590">
    <property type="entry name" value="Ssirtuin_cat_dom"/>
</dbReference>
<feature type="compositionally biased region" description="Low complexity" evidence="14">
    <location>
        <begin position="475"/>
        <end position="497"/>
    </location>
</feature>
<dbReference type="Gene3D" id="3.30.1600.10">
    <property type="entry name" value="SIR2/SIRT2 'Small Domain"/>
    <property type="match status" value="1"/>
</dbReference>
<name>A0A2T0A638_RHOTO</name>
<keyword evidence="5" id="KW-0678">Repressor</keyword>
<dbReference type="InterPro" id="IPR003000">
    <property type="entry name" value="Sirtuin"/>
</dbReference>
<keyword evidence="6" id="KW-0808">Transferase</keyword>
<reference evidence="16 17" key="1">
    <citation type="journal article" date="2018" name="Elife">
        <title>Functional genomics of lipid metabolism in the oleaginous yeast Rhodosporidium toruloides.</title>
        <authorList>
            <person name="Coradetti S.T."/>
            <person name="Pinel D."/>
            <person name="Geiselman G."/>
            <person name="Ito M."/>
            <person name="Mondo S."/>
            <person name="Reilly M.C."/>
            <person name="Cheng Y.F."/>
            <person name="Bauer S."/>
            <person name="Grigoriev I."/>
            <person name="Gladden J.M."/>
            <person name="Simmons B.A."/>
            <person name="Brem R."/>
            <person name="Arkin A.P."/>
            <person name="Skerker J.M."/>
        </authorList>
    </citation>
    <scope>NUCLEOTIDE SEQUENCE [LARGE SCALE GENOMIC DNA]</scope>
    <source>
        <strain evidence="16 17">NBRC 0880</strain>
    </source>
</reference>
<dbReference type="Pfam" id="PF04574">
    <property type="entry name" value="DUF592"/>
    <property type="match status" value="1"/>
</dbReference>
<evidence type="ECO:0000313" key="17">
    <source>
        <dbReference type="Proteomes" id="UP000239560"/>
    </source>
</evidence>
<evidence type="ECO:0000256" key="11">
    <source>
        <dbReference type="ARBA" id="ARBA00023163"/>
    </source>
</evidence>
<dbReference type="GO" id="GO:0005634">
    <property type="term" value="C:nucleus"/>
    <property type="evidence" value="ECO:0007669"/>
    <property type="project" value="UniProtKB-SubCell"/>
</dbReference>
<evidence type="ECO:0000256" key="14">
    <source>
        <dbReference type="SAM" id="MobiDB-lite"/>
    </source>
</evidence>
<dbReference type="GO" id="GO:0046970">
    <property type="term" value="F:histone H4K16 deacetylase activity, NAD-dependent"/>
    <property type="evidence" value="ECO:0007669"/>
    <property type="project" value="TreeGrafter"/>
</dbReference>
<evidence type="ECO:0000256" key="5">
    <source>
        <dbReference type="ARBA" id="ARBA00022491"/>
    </source>
</evidence>
<dbReference type="OrthoDB" id="420264at2759"/>
<sequence>MDPDSSVAQPLPAAQLAPPGPALTTFPAPVPNYQDLTDESPSEDDEQDWDALVSAVERNFSEQQIDDMHEFLKERGLFAFLREYLERRSVPPSTLLLAFGVMIRPDLPMNDQLRMLKIACSRVLRNRDKLMEYNTPQDVVDLIRKSKRILILTGAGVSTSCGIPDFRSSTGLYARLREQNSLWDLDDPQDMFDLAYFKRSPNVFYSFAKEIYPSNFVPSPCHRFVRLLEMEGKLLRNYTQNIDGLFEQVGVERMLNCHGSFATASCLICRRRFPGTAIEPDVFSSRVPLCPFCTPELEAAAATLAREREERPKKKRKVGREEWEGSEGSEEEDSGEGRSEWEGKALIKPDIVFFGEALSDEFDHRLLEDREEVDLLIVMGTSLRVSPVAQLPSHLPHSIPQILINRDPLPHQNFDVCLLGDGDTIVRWLCEELGKSTLPEEAGETKKEEYEKQWDLDSRVPVHVPEHKLPPLPSDAPLDDPAPSHPSLPATTPSTSSIHPEQVGHSHVWLFPGASRESRWVQSVRVAYGSDRESEDGEDKGPVELPASLAPGVIEGEGSDGSDDSDLEDESSSGKQEGGPSNGLQEKATVEENGVAGNALQPPLPPTDLKPEQHQYTQ</sequence>
<dbReference type="GO" id="GO:0005739">
    <property type="term" value="C:mitochondrion"/>
    <property type="evidence" value="ECO:0007669"/>
    <property type="project" value="UniProtKB-SubCell"/>
</dbReference>
<keyword evidence="8 13" id="KW-0862">Zinc</keyword>
<accession>A0A2T0A638</accession>
<dbReference type="SUPFAM" id="SSF52467">
    <property type="entry name" value="DHS-like NAD/FAD-binding domain"/>
    <property type="match status" value="1"/>
</dbReference>
<gene>
    <name evidence="16" type="ORF">AAT19DRAFT_16240</name>
</gene>
<dbReference type="Pfam" id="PF02146">
    <property type="entry name" value="SIR2"/>
    <property type="match status" value="1"/>
</dbReference>
<keyword evidence="10" id="KW-0520">NAD</keyword>
<proteinExistence type="inferred from homology"/>
<evidence type="ECO:0000256" key="8">
    <source>
        <dbReference type="ARBA" id="ARBA00022833"/>
    </source>
</evidence>
<feature type="active site" description="Proton acceptor" evidence="13">
    <location>
        <position position="258"/>
    </location>
</feature>
<dbReference type="InterPro" id="IPR007654">
    <property type="entry name" value="NAD-dep_histone_deAcase_SIR2_N"/>
</dbReference>
<keyword evidence="9" id="KW-0805">Transcription regulation</keyword>
<evidence type="ECO:0000256" key="7">
    <source>
        <dbReference type="ARBA" id="ARBA00022723"/>
    </source>
</evidence>
<comment type="subcellular location">
    <subcellularLocation>
        <location evidence="3">Mitochondrion</location>
    </subcellularLocation>
    <subcellularLocation>
        <location evidence="2">Nucleus</location>
    </subcellularLocation>
</comment>
<dbReference type="GO" id="GO:0046872">
    <property type="term" value="F:metal ion binding"/>
    <property type="evidence" value="ECO:0007669"/>
    <property type="project" value="UniProtKB-KW"/>
</dbReference>
<feature type="region of interest" description="Disordered" evidence="14">
    <location>
        <begin position="1"/>
        <end position="45"/>
    </location>
</feature>
<evidence type="ECO:0000256" key="1">
    <source>
        <dbReference type="ARBA" id="ARBA00001947"/>
    </source>
</evidence>
<evidence type="ECO:0000256" key="4">
    <source>
        <dbReference type="ARBA" id="ARBA00006924"/>
    </source>
</evidence>
<organism evidence="16 17">
    <name type="scientific">Rhodotorula toruloides</name>
    <name type="common">Yeast</name>
    <name type="synonym">Rhodosporidium toruloides</name>
    <dbReference type="NCBI Taxonomy" id="5286"/>
    <lineage>
        <taxon>Eukaryota</taxon>
        <taxon>Fungi</taxon>
        <taxon>Dikarya</taxon>
        <taxon>Basidiomycota</taxon>
        <taxon>Pucciniomycotina</taxon>
        <taxon>Microbotryomycetes</taxon>
        <taxon>Sporidiobolales</taxon>
        <taxon>Sporidiobolaceae</taxon>
        <taxon>Rhodotorula</taxon>
    </lineage>
</organism>
<feature type="region of interest" description="Disordered" evidence="14">
    <location>
        <begin position="304"/>
        <end position="341"/>
    </location>
</feature>
<dbReference type="InterPro" id="IPR029035">
    <property type="entry name" value="DHS-like_NAD/FAD-binding_dom"/>
</dbReference>
<dbReference type="PANTHER" id="PTHR11085">
    <property type="entry name" value="NAD-DEPENDENT PROTEIN DEACYLASE SIRTUIN-5, MITOCHONDRIAL-RELATED"/>
    <property type="match status" value="1"/>
</dbReference>
<comment type="similarity">
    <text evidence="4">Belongs to the sirtuin family. Class I subfamily.</text>
</comment>
<evidence type="ECO:0000256" key="3">
    <source>
        <dbReference type="ARBA" id="ARBA00004173"/>
    </source>
</evidence>
<dbReference type="AlphaFoldDB" id="A0A2T0A638"/>
<evidence type="ECO:0000259" key="15">
    <source>
        <dbReference type="PROSITE" id="PS50305"/>
    </source>
</evidence>
<evidence type="ECO:0000313" key="16">
    <source>
        <dbReference type="EMBL" id="PRQ73487.1"/>
    </source>
</evidence>
<dbReference type="InterPro" id="IPR050134">
    <property type="entry name" value="NAD-dep_sirtuin_deacylases"/>
</dbReference>
<dbReference type="PANTHER" id="PTHR11085:SF9">
    <property type="entry name" value="NAD-DEPENDENT PROTEIN DEACETYLASE SIRTUIN-1"/>
    <property type="match status" value="1"/>
</dbReference>
<evidence type="ECO:0000256" key="10">
    <source>
        <dbReference type="ARBA" id="ARBA00023027"/>
    </source>
</evidence>
<dbReference type="PROSITE" id="PS50305">
    <property type="entry name" value="SIRTUIN"/>
    <property type="match status" value="1"/>
</dbReference>
<dbReference type="EMBL" id="LCTV02000008">
    <property type="protein sequence ID" value="PRQ73487.1"/>
    <property type="molecule type" value="Genomic_DNA"/>
</dbReference>
<dbReference type="Gene3D" id="3.40.50.1220">
    <property type="entry name" value="TPP-binding domain"/>
    <property type="match status" value="1"/>
</dbReference>
<comment type="caution">
    <text evidence="16">The sequence shown here is derived from an EMBL/GenBank/DDBJ whole genome shotgun (WGS) entry which is preliminary data.</text>
</comment>
<evidence type="ECO:0000256" key="12">
    <source>
        <dbReference type="ARBA" id="ARBA00023242"/>
    </source>
</evidence>
<feature type="region of interest" description="Disordered" evidence="14">
    <location>
        <begin position="529"/>
        <end position="618"/>
    </location>
</feature>
<dbReference type="Proteomes" id="UP000239560">
    <property type="component" value="Unassembled WGS sequence"/>
</dbReference>
<feature type="compositionally biased region" description="Basic and acidic residues" evidence="14">
    <location>
        <begin position="609"/>
        <end position="618"/>
    </location>
</feature>
<keyword evidence="12" id="KW-0539">Nucleus</keyword>